<evidence type="ECO:0000313" key="3">
    <source>
        <dbReference type="Proteomes" id="UP000184526"/>
    </source>
</evidence>
<keyword evidence="1" id="KW-0812">Transmembrane</keyword>
<dbReference type="PANTHER" id="PTHR35813:SF1">
    <property type="entry name" value="INNER MEMBRANE PROTEIN YBAN"/>
    <property type="match status" value="1"/>
</dbReference>
<accession>A0A1M5UX85</accession>
<name>A0A1M5UX85_9CLOT</name>
<dbReference type="STRING" id="1121306.SAMN02745196_00985"/>
<feature type="transmembrane region" description="Helical" evidence="1">
    <location>
        <begin position="7"/>
        <end position="28"/>
    </location>
</feature>
<feature type="transmembrane region" description="Helical" evidence="1">
    <location>
        <begin position="100"/>
        <end position="117"/>
    </location>
</feature>
<keyword evidence="3" id="KW-1185">Reference proteome</keyword>
<dbReference type="OrthoDB" id="5690292at2"/>
<dbReference type="PANTHER" id="PTHR35813">
    <property type="entry name" value="INNER MEMBRANE PROTEIN YBAN"/>
    <property type="match status" value="1"/>
</dbReference>
<keyword evidence="1" id="KW-0472">Membrane</keyword>
<dbReference type="InterPro" id="IPR007401">
    <property type="entry name" value="DUF454"/>
</dbReference>
<protein>
    <recommendedName>
        <fullName evidence="4">DUF454 domain-containing protein</fullName>
    </recommendedName>
</protein>
<dbReference type="GO" id="GO:0005886">
    <property type="term" value="C:plasma membrane"/>
    <property type="evidence" value="ECO:0007669"/>
    <property type="project" value="TreeGrafter"/>
</dbReference>
<dbReference type="RefSeq" id="WP_072830690.1">
    <property type="nucleotide sequence ID" value="NZ_FQXP01000004.1"/>
</dbReference>
<reference evidence="2 3" key="1">
    <citation type="submission" date="2016-11" db="EMBL/GenBank/DDBJ databases">
        <authorList>
            <person name="Jaros S."/>
            <person name="Januszkiewicz K."/>
            <person name="Wedrychowicz H."/>
        </authorList>
    </citation>
    <scope>NUCLEOTIDE SEQUENCE [LARGE SCALE GENOMIC DNA]</scope>
    <source>
        <strain evidence="2 3">DSM 3089</strain>
    </source>
</reference>
<dbReference type="EMBL" id="FQXP01000004">
    <property type="protein sequence ID" value="SHH67605.1"/>
    <property type="molecule type" value="Genomic_DNA"/>
</dbReference>
<evidence type="ECO:0000256" key="1">
    <source>
        <dbReference type="SAM" id="Phobius"/>
    </source>
</evidence>
<evidence type="ECO:0008006" key="4">
    <source>
        <dbReference type="Google" id="ProtNLM"/>
    </source>
</evidence>
<dbReference type="AlphaFoldDB" id="A0A1M5UX85"/>
<evidence type="ECO:0000313" key="2">
    <source>
        <dbReference type="EMBL" id="SHH67605.1"/>
    </source>
</evidence>
<dbReference type="PIRSF" id="PIRSF016789">
    <property type="entry name" value="DUF454"/>
    <property type="match status" value="1"/>
</dbReference>
<sequence length="129" mass="14711">MGKISRIIYLIVGFIAFGLGAIGVILPVLPTTPFLLLASFCFVRGSEKFDAWFKGTKVYKKHLESFAKEKAMTLKQKIVILLFADTMMAFPLIIIDNLHVKLMLIATILFKLYYFTFRIKTIKIKAETN</sequence>
<dbReference type="Pfam" id="PF04304">
    <property type="entry name" value="DUF454"/>
    <property type="match status" value="1"/>
</dbReference>
<dbReference type="Proteomes" id="UP000184526">
    <property type="component" value="Unassembled WGS sequence"/>
</dbReference>
<gene>
    <name evidence="2" type="ORF">SAMN02745196_00985</name>
</gene>
<keyword evidence="1" id="KW-1133">Transmembrane helix</keyword>
<proteinExistence type="predicted"/>
<organism evidence="2 3">
    <name type="scientific">Clostridium collagenovorans DSM 3089</name>
    <dbReference type="NCBI Taxonomy" id="1121306"/>
    <lineage>
        <taxon>Bacteria</taxon>
        <taxon>Bacillati</taxon>
        <taxon>Bacillota</taxon>
        <taxon>Clostridia</taxon>
        <taxon>Eubacteriales</taxon>
        <taxon>Clostridiaceae</taxon>
        <taxon>Clostridium</taxon>
    </lineage>
</organism>